<dbReference type="EMBL" id="CP126212">
    <property type="protein sequence ID" value="WIA13956.1"/>
    <property type="molecule type" value="Genomic_DNA"/>
</dbReference>
<protein>
    <recommendedName>
        <fullName evidence="3">Disintegrin domain-containing protein</fullName>
    </recommendedName>
</protein>
<keyword evidence="5" id="KW-1185">Reference proteome</keyword>
<dbReference type="InterPro" id="IPR036436">
    <property type="entry name" value="Disintegrin_dom_sf"/>
</dbReference>
<evidence type="ECO:0000259" key="3">
    <source>
        <dbReference type="SMART" id="SM00050"/>
    </source>
</evidence>
<evidence type="ECO:0000313" key="4">
    <source>
        <dbReference type="EMBL" id="WIA13956.1"/>
    </source>
</evidence>
<feature type="compositionally biased region" description="Pro residues" evidence="1">
    <location>
        <begin position="963"/>
        <end position="988"/>
    </location>
</feature>
<evidence type="ECO:0000256" key="1">
    <source>
        <dbReference type="SAM" id="MobiDB-lite"/>
    </source>
</evidence>
<evidence type="ECO:0000256" key="2">
    <source>
        <dbReference type="SAM" id="SignalP"/>
    </source>
</evidence>
<feature type="domain" description="Disintegrin" evidence="3">
    <location>
        <begin position="347"/>
        <end position="425"/>
    </location>
</feature>
<dbReference type="SMART" id="SM00050">
    <property type="entry name" value="DISIN"/>
    <property type="match status" value="2"/>
</dbReference>
<dbReference type="PANTHER" id="PTHR11905">
    <property type="entry name" value="ADAM A DISINTEGRIN AND METALLOPROTEASE DOMAIN"/>
    <property type="match status" value="1"/>
</dbReference>
<evidence type="ECO:0000313" key="5">
    <source>
        <dbReference type="Proteomes" id="UP001244341"/>
    </source>
</evidence>
<feature type="region of interest" description="Disordered" evidence="1">
    <location>
        <begin position="963"/>
        <end position="991"/>
    </location>
</feature>
<dbReference type="InterPro" id="IPR001762">
    <property type="entry name" value="Disintegrin_dom"/>
</dbReference>
<feature type="chain" id="PRO_5046487742" description="Disintegrin domain-containing protein" evidence="2">
    <location>
        <begin position="22"/>
        <end position="1200"/>
    </location>
</feature>
<feature type="domain" description="Disintegrin" evidence="3">
    <location>
        <begin position="456"/>
        <end position="534"/>
    </location>
</feature>
<dbReference type="PANTHER" id="PTHR11905:SF159">
    <property type="entry name" value="ADAM METALLOPROTEASE"/>
    <property type="match status" value="1"/>
</dbReference>
<proteinExistence type="predicted"/>
<dbReference type="Gene3D" id="4.10.70.10">
    <property type="entry name" value="Disintegrin domain"/>
    <property type="match status" value="4"/>
</dbReference>
<keyword evidence="2" id="KW-0732">Signal</keyword>
<name>A0ABY8U0F2_TETOB</name>
<dbReference type="Proteomes" id="UP001244341">
    <property type="component" value="Chromosome 5b"/>
</dbReference>
<feature type="signal peptide" evidence="2">
    <location>
        <begin position="1"/>
        <end position="21"/>
    </location>
</feature>
<organism evidence="4 5">
    <name type="scientific">Tetradesmus obliquus</name>
    <name type="common">Green alga</name>
    <name type="synonym">Acutodesmus obliquus</name>
    <dbReference type="NCBI Taxonomy" id="3088"/>
    <lineage>
        <taxon>Eukaryota</taxon>
        <taxon>Viridiplantae</taxon>
        <taxon>Chlorophyta</taxon>
        <taxon>core chlorophytes</taxon>
        <taxon>Chlorophyceae</taxon>
        <taxon>CS clade</taxon>
        <taxon>Sphaeropleales</taxon>
        <taxon>Scenedesmaceae</taxon>
        <taxon>Tetradesmus</taxon>
    </lineage>
</organism>
<gene>
    <name evidence="4" type="ORF">OEZ85_002525</name>
</gene>
<dbReference type="SUPFAM" id="SSF57552">
    <property type="entry name" value="Blood coagulation inhibitor (disintegrin)"/>
    <property type="match status" value="4"/>
</dbReference>
<reference evidence="4 5" key="1">
    <citation type="submission" date="2023-05" db="EMBL/GenBank/DDBJ databases">
        <title>A 100% complete, gapless, phased diploid assembly of the Scenedesmus obliquus UTEX 3031 genome.</title>
        <authorList>
            <person name="Biondi T.C."/>
            <person name="Hanschen E.R."/>
            <person name="Kwon T."/>
            <person name="Eng W."/>
            <person name="Kruse C.P.S."/>
            <person name="Koehler S.I."/>
            <person name="Kunde Y."/>
            <person name="Gleasner C.D."/>
            <person name="You Mak K.T."/>
            <person name="Polle J."/>
            <person name="Hovde B.T."/>
            <person name="Starkenburg S.R."/>
        </authorList>
    </citation>
    <scope>NUCLEOTIDE SEQUENCE [LARGE SCALE GENOMIC DNA]</scope>
    <source>
        <strain evidence="4 5">DOE0152z</strain>
    </source>
</reference>
<sequence length="1200" mass="120236">MIRVTVIRVVLCLGLLNLAAAATDCTTQAGVPLCLNKALGTLVTDGSCTTNSSSIACLPTSTPGEVCSYPVLQDGTACRAAAGACDVAEVCNYASSGFNCPADALRPASFECRASPAANCTGSSAVCPPPGCTAVQNLPACVNPATGTINASCTANSTSEYCLSIAGFSCRYSYRLSSEICRAAAGACDAPELCSGTSAECPADVLQPSSLVCRAASVSPPMPAQNCTGSSTTCPAYGFNTNCPAQAVSGCVNAASGVPDATCANSTSAFCLLVNSTGVICKYSLKQGATICRGFAGSCDVQEVCSGQSPECPADSFQPNTTVCQPASGSIPALFCSGSGPNCPPYGSSTNCSAQAVPACVNATSGAVDAGCANSTSNFCLNIGGIICGYSMKAAGTTCRASAGDCDAAETCNGTAVDCPADAFLPSSTVCRAATVTPVVPAQNCTGSSAVCPAYGSGVNCTAQTVRACVNATSGVPDAGCTNSTSAYCHAISNVTCRYSLRPSSSTCRDKAGDCDVAEQCSGTAADCPADVLLSNATVCRPAAGLVPEQKCTGTSAGCPGYGSSVNCSAQTVPECADPATGTPDAACNAGLGFCLNVTASNVICKYSFRPTSFTCRTGPPATQCPGNAATCPPADPQVPIIGLTVSVNGLCNDNVYNTILASVQGQLVVNAGGVVGAAVKGEKANCTNTNARRRLQQVNIARYGLRFSSNTIADAGILSQLRFTYQNFVNTVKASGIAAAVPGLGAAVIAITNGAGVVQGADANISNDPLSPENLSAFLSNSDFIYVGLPFRVNATLARGSIGSSGVILSITGATCSPVTPGGVTDSSGQAIFSCTVTAPAGQKTLTVSAAGRTIISSLTITAYAATVTVSPASPTVAVGGSVSFSTMLSFSPLTAPGGYEVTMSGTPGVTCTPAAAVTRVNGGATFFCRFEAAGLIAVTASASEVAATATAVVNVTGVTPPLPSPSPSPSPAASPSPSPAPSPSPTPDSSVRCGFSRRCFADSGSFGQACSALSSTGCECDRTSFSPREVCVCAASRGLVPFSAASGFGANRVNTTSCRWDITSLPGLTSNNRAFTGYDVNITTRNLNGRVLFPLPLGAAAAGGSTCPPNNAQNRPWNVVRSITVGRPLLICRNGQYKTARVTSQAARHYCTNNATFVSAQVSAQPGLFRGVPQCYALTITLTDGRTFSTNLRVTRSN</sequence>
<accession>A0ABY8U0F2</accession>